<protein>
    <recommendedName>
        <fullName evidence="4">DUF883 domain-containing protein</fullName>
    </recommendedName>
</protein>
<keyword evidence="3" id="KW-1185">Reference proteome</keyword>
<sequence length="85" mass="9388">MATTTKKRSNNTEKAHVAEAANALLHESKKYAHELYEEGVNKVNDAQQQAKEYSDELAEKVKKNPMTSVLIAAGVGFLLSSLLRK</sequence>
<dbReference type="RefSeq" id="WP_131776948.1">
    <property type="nucleotide sequence ID" value="NZ_BMOB01000006.1"/>
</dbReference>
<evidence type="ECO:0000256" key="1">
    <source>
        <dbReference type="SAM" id="Coils"/>
    </source>
</evidence>
<gene>
    <name evidence="2" type="ORF">GCM10007966_14680</name>
</gene>
<feature type="coiled-coil region" evidence="1">
    <location>
        <begin position="36"/>
        <end position="63"/>
    </location>
</feature>
<organism evidence="2 3">
    <name type="scientific">Legionella impletisoli</name>
    <dbReference type="NCBI Taxonomy" id="343510"/>
    <lineage>
        <taxon>Bacteria</taxon>
        <taxon>Pseudomonadati</taxon>
        <taxon>Pseudomonadota</taxon>
        <taxon>Gammaproteobacteria</taxon>
        <taxon>Legionellales</taxon>
        <taxon>Legionellaceae</taxon>
        <taxon>Legionella</taxon>
    </lineage>
</organism>
<accession>A0A917NBR8</accession>
<keyword evidence="1" id="KW-0175">Coiled coil</keyword>
<dbReference type="EMBL" id="BMOB01000006">
    <property type="protein sequence ID" value="GGI87050.1"/>
    <property type="molecule type" value="Genomic_DNA"/>
</dbReference>
<reference evidence="2" key="1">
    <citation type="journal article" date="2014" name="Int. J. Syst. Evol. Microbiol.">
        <title>Complete genome sequence of Corynebacterium casei LMG S-19264T (=DSM 44701T), isolated from a smear-ripened cheese.</title>
        <authorList>
            <consortium name="US DOE Joint Genome Institute (JGI-PGF)"/>
            <person name="Walter F."/>
            <person name="Albersmeier A."/>
            <person name="Kalinowski J."/>
            <person name="Ruckert C."/>
        </authorList>
    </citation>
    <scope>NUCLEOTIDE SEQUENCE</scope>
    <source>
        <strain evidence="2">JCM 13919</strain>
    </source>
</reference>
<dbReference type="OrthoDB" id="5640839at2"/>
<reference evidence="2" key="2">
    <citation type="submission" date="2020-09" db="EMBL/GenBank/DDBJ databases">
        <authorList>
            <person name="Sun Q."/>
            <person name="Ohkuma M."/>
        </authorList>
    </citation>
    <scope>NUCLEOTIDE SEQUENCE</scope>
    <source>
        <strain evidence="2">JCM 13919</strain>
    </source>
</reference>
<evidence type="ECO:0000313" key="3">
    <source>
        <dbReference type="Proteomes" id="UP000630149"/>
    </source>
</evidence>
<dbReference type="AlphaFoldDB" id="A0A917NBR8"/>
<comment type="caution">
    <text evidence="2">The sequence shown here is derived from an EMBL/GenBank/DDBJ whole genome shotgun (WGS) entry which is preliminary data.</text>
</comment>
<dbReference type="Proteomes" id="UP000630149">
    <property type="component" value="Unassembled WGS sequence"/>
</dbReference>
<name>A0A917NBR8_9GAMM</name>
<evidence type="ECO:0008006" key="4">
    <source>
        <dbReference type="Google" id="ProtNLM"/>
    </source>
</evidence>
<proteinExistence type="predicted"/>
<evidence type="ECO:0000313" key="2">
    <source>
        <dbReference type="EMBL" id="GGI87050.1"/>
    </source>
</evidence>